<dbReference type="AlphaFoldDB" id="A0A809SBC4"/>
<dbReference type="KEGG" id="ddz:DSYM_21830"/>
<keyword evidence="1" id="KW-1133">Transmembrane helix</keyword>
<sequence length="154" mass="16230">MKSKLHAIFGAVAILCITTFWLSTLVSELFMDQASVAAVKNAVLSGMWLLIPSMAATGGSGFSLAKGRGGRLVGVKGRRMRIVAANGLLILLPSAFVLASWANAGRFDGMFYALQGVELLAGAVNFSLLALNMRDGLKLSGRLTPKRSMPGSSR</sequence>
<dbReference type="Proteomes" id="UP000662914">
    <property type="component" value="Chromosome"/>
</dbReference>
<evidence type="ECO:0000313" key="2">
    <source>
        <dbReference type="EMBL" id="BBO21484.1"/>
    </source>
</evidence>
<gene>
    <name evidence="2" type="ORF">DSYM_21830</name>
</gene>
<proteinExistence type="predicted"/>
<name>A0A809SBC4_9PROT</name>
<feature type="transmembrane region" description="Helical" evidence="1">
    <location>
        <begin position="7"/>
        <end position="30"/>
    </location>
</feature>
<reference evidence="2" key="1">
    <citation type="journal article" name="DNA Res.">
        <title>The physiological potential of anammox bacteria as revealed by their core genome structure.</title>
        <authorList>
            <person name="Okubo T."/>
            <person name="Toyoda A."/>
            <person name="Fukuhara K."/>
            <person name="Uchiyama I."/>
            <person name="Harigaya Y."/>
            <person name="Kuroiwa M."/>
            <person name="Suzuki T."/>
            <person name="Murakami Y."/>
            <person name="Suwa Y."/>
            <person name="Takami H."/>
        </authorList>
    </citation>
    <scope>NUCLEOTIDE SEQUENCE</scope>
    <source>
        <strain evidence="2">317325-3</strain>
    </source>
</reference>
<protein>
    <submittedName>
        <fullName evidence="2">Uncharacterized protein</fullName>
    </submittedName>
</protein>
<keyword evidence="1" id="KW-0812">Transmembrane</keyword>
<evidence type="ECO:0000256" key="1">
    <source>
        <dbReference type="SAM" id="Phobius"/>
    </source>
</evidence>
<organism evidence="2 3">
    <name type="scientific">Candidatus Desulfobacillus denitrificans</name>
    <dbReference type="NCBI Taxonomy" id="2608985"/>
    <lineage>
        <taxon>Bacteria</taxon>
        <taxon>Pseudomonadati</taxon>
        <taxon>Pseudomonadota</taxon>
        <taxon>Betaproteobacteria</taxon>
        <taxon>Candidatus Desulfobacillus</taxon>
    </lineage>
</organism>
<feature type="transmembrane region" description="Helical" evidence="1">
    <location>
        <begin position="83"/>
        <end position="104"/>
    </location>
</feature>
<keyword evidence="1" id="KW-0472">Membrane</keyword>
<dbReference type="EMBL" id="AP021857">
    <property type="protein sequence ID" value="BBO21484.1"/>
    <property type="molecule type" value="Genomic_DNA"/>
</dbReference>
<accession>A0A809SBC4</accession>
<evidence type="ECO:0000313" key="3">
    <source>
        <dbReference type="Proteomes" id="UP000662914"/>
    </source>
</evidence>
<feature type="transmembrane region" description="Helical" evidence="1">
    <location>
        <begin position="110"/>
        <end position="131"/>
    </location>
</feature>
<feature type="transmembrane region" description="Helical" evidence="1">
    <location>
        <begin position="42"/>
        <end position="62"/>
    </location>
</feature>